<reference evidence="3 4" key="1">
    <citation type="submission" date="2023-01" db="EMBL/GenBank/DDBJ databases">
        <title>Psychroserpens ponticola sp. nov., isolated from seawater.</title>
        <authorList>
            <person name="Kristyanto S."/>
            <person name="Jung J."/>
            <person name="Kim J.M."/>
            <person name="Jeon C.O."/>
        </authorList>
    </citation>
    <scope>NUCLEOTIDE SEQUENCE [LARGE SCALE GENOMIC DNA]</scope>
    <source>
        <strain evidence="3 4">MSW6</strain>
    </source>
</reference>
<dbReference type="Gene3D" id="3.40.50.2300">
    <property type="match status" value="1"/>
</dbReference>
<dbReference type="Proteomes" id="UP001202717">
    <property type="component" value="Chromosome"/>
</dbReference>
<protein>
    <submittedName>
        <fullName evidence="3">Response regulator</fullName>
    </submittedName>
</protein>
<evidence type="ECO:0000313" key="4">
    <source>
        <dbReference type="Proteomes" id="UP001202717"/>
    </source>
</evidence>
<feature type="modified residue" description="4-aspartylphosphate" evidence="1">
    <location>
        <position position="90"/>
    </location>
</feature>
<proteinExistence type="predicted"/>
<sequence>MALFKGVHASHKPNPTIHKIFSNKQYTIHIFTFMAEIKAVLIDDEPSAISVLANLLKRTSSNINIVATCNNLEDGVEQIKKLQPNAVFLDVQMPNYAGYEIVEFFDIINFDFFFYQEKQN</sequence>
<accession>A0ABY7S1B7</accession>
<dbReference type="SUPFAM" id="SSF52172">
    <property type="entry name" value="CheY-like"/>
    <property type="match status" value="1"/>
</dbReference>
<evidence type="ECO:0000313" key="3">
    <source>
        <dbReference type="EMBL" id="WCO03191.1"/>
    </source>
</evidence>
<gene>
    <name evidence="3" type="ORF">MUN68_006760</name>
</gene>
<dbReference type="InterPro" id="IPR011006">
    <property type="entry name" value="CheY-like_superfamily"/>
</dbReference>
<evidence type="ECO:0000256" key="1">
    <source>
        <dbReference type="PROSITE-ProRule" id="PRU00169"/>
    </source>
</evidence>
<keyword evidence="1" id="KW-0597">Phosphoprotein</keyword>
<dbReference type="RefSeq" id="WP_249994219.1">
    <property type="nucleotide sequence ID" value="NZ_CP116221.1"/>
</dbReference>
<dbReference type="EMBL" id="CP116221">
    <property type="protein sequence ID" value="WCO03191.1"/>
    <property type="molecule type" value="Genomic_DNA"/>
</dbReference>
<feature type="domain" description="Response regulatory" evidence="2">
    <location>
        <begin position="38"/>
        <end position="120"/>
    </location>
</feature>
<evidence type="ECO:0000259" key="2">
    <source>
        <dbReference type="PROSITE" id="PS50110"/>
    </source>
</evidence>
<dbReference type="InterPro" id="IPR001789">
    <property type="entry name" value="Sig_transdc_resp-reg_receiver"/>
</dbReference>
<name>A0ABY7S1B7_9FLAO</name>
<dbReference type="Pfam" id="PF00072">
    <property type="entry name" value="Response_reg"/>
    <property type="match status" value="1"/>
</dbReference>
<dbReference type="PROSITE" id="PS50110">
    <property type="entry name" value="RESPONSE_REGULATORY"/>
    <property type="match status" value="1"/>
</dbReference>
<organism evidence="3 4">
    <name type="scientific">Psychroserpens ponticola</name>
    <dbReference type="NCBI Taxonomy" id="2932268"/>
    <lineage>
        <taxon>Bacteria</taxon>
        <taxon>Pseudomonadati</taxon>
        <taxon>Bacteroidota</taxon>
        <taxon>Flavobacteriia</taxon>
        <taxon>Flavobacteriales</taxon>
        <taxon>Flavobacteriaceae</taxon>
        <taxon>Psychroserpens</taxon>
    </lineage>
</organism>
<keyword evidence="4" id="KW-1185">Reference proteome</keyword>